<organism evidence="1 2">
    <name type="scientific">Lentinus brumalis</name>
    <dbReference type="NCBI Taxonomy" id="2498619"/>
    <lineage>
        <taxon>Eukaryota</taxon>
        <taxon>Fungi</taxon>
        <taxon>Dikarya</taxon>
        <taxon>Basidiomycota</taxon>
        <taxon>Agaricomycotina</taxon>
        <taxon>Agaricomycetes</taxon>
        <taxon>Polyporales</taxon>
        <taxon>Polyporaceae</taxon>
        <taxon>Lentinus</taxon>
    </lineage>
</organism>
<accession>A0A371D6X5</accession>
<evidence type="ECO:0000313" key="2">
    <source>
        <dbReference type="Proteomes" id="UP000256964"/>
    </source>
</evidence>
<dbReference type="OrthoDB" id="2659442at2759"/>
<protein>
    <submittedName>
        <fullName evidence="1">Uncharacterized protein</fullName>
    </submittedName>
</protein>
<name>A0A371D6X5_9APHY</name>
<keyword evidence="2" id="KW-1185">Reference proteome</keyword>
<proteinExistence type="predicted"/>
<dbReference type="STRING" id="139420.A0A371D6X5"/>
<dbReference type="EMBL" id="KZ857413">
    <property type="protein sequence ID" value="RDX48268.1"/>
    <property type="molecule type" value="Genomic_DNA"/>
</dbReference>
<feature type="non-terminal residue" evidence="1">
    <location>
        <position position="155"/>
    </location>
</feature>
<evidence type="ECO:0000313" key="1">
    <source>
        <dbReference type="EMBL" id="RDX48268.1"/>
    </source>
</evidence>
<dbReference type="Proteomes" id="UP000256964">
    <property type="component" value="Unassembled WGS sequence"/>
</dbReference>
<dbReference type="AlphaFoldDB" id="A0A371D6X5"/>
<feature type="non-terminal residue" evidence="1">
    <location>
        <position position="1"/>
    </location>
</feature>
<gene>
    <name evidence="1" type="ORF">OH76DRAFT_1311574</name>
</gene>
<sequence length="155" mass="17517">LLGRFIGFLVEPFMFPGMSLSDQLTSLSAANHFLYILYACNRTSFCPGQWFYDVGSLIKNIFFTAGRHKVTDGVPEKYYILQDGTDRLEGNFGIYCDMDSSHNVDILQLSHRAGSAAEVAQIYAHHPEWDRGHKWLRLQGVDGVDHTNPACWKGD</sequence>
<reference evidence="1 2" key="1">
    <citation type="journal article" date="2018" name="Biotechnol. Biofuels">
        <title>Integrative visual omics of the white-rot fungus Polyporus brumalis exposes the biotechnological potential of its oxidative enzymes for delignifying raw plant biomass.</title>
        <authorList>
            <person name="Miyauchi S."/>
            <person name="Rancon A."/>
            <person name="Drula E."/>
            <person name="Hage H."/>
            <person name="Chaduli D."/>
            <person name="Favel A."/>
            <person name="Grisel S."/>
            <person name="Henrissat B."/>
            <person name="Herpoel-Gimbert I."/>
            <person name="Ruiz-Duenas F.J."/>
            <person name="Chevret D."/>
            <person name="Hainaut M."/>
            <person name="Lin J."/>
            <person name="Wang M."/>
            <person name="Pangilinan J."/>
            <person name="Lipzen A."/>
            <person name="Lesage-Meessen L."/>
            <person name="Navarro D."/>
            <person name="Riley R."/>
            <person name="Grigoriev I.V."/>
            <person name="Zhou S."/>
            <person name="Raouche S."/>
            <person name="Rosso M.N."/>
        </authorList>
    </citation>
    <scope>NUCLEOTIDE SEQUENCE [LARGE SCALE GENOMIC DNA]</scope>
    <source>
        <strain evidence="1 2">BRFM 1820</strain>
    </source>
</reference>